<sequence>MSERPMLRNRRCTIGKQLSRLWLSVQTNRKNVAFRPNVIRMNERKMEELLGRGKARRSSLSISPQMGRSGPIERAFGPVKVAMIDHGATDEALNEFANSDSVGVRMLEPKSKAKTGPYGTRITAQRGISPARESPERVYRIRRVVTNQPVRMFANFRPPTKVLALREVGFKEKAA</sequence>
<dbReference type="WBParaSite" id="TMUE_1000005671.1">
    <property type="protein sequence ID" value="TMUE_1000005671.1"/>
    <property type="gene ID" value="WBGene00299339"/>
</dbReference>
<dbReference type="AlphaFoldDB" id="A0A5S6QE83"/>
<accession>A0A5S6QE83</accession>
<proteinExistence type="predicted"/>
<feature type="region of interest" description="Disordered" evidence="1">
    <location>
        <begin position="50"/>
        <end position="71"/>
    </location>
</feature>
<evidence type="ECO:0000256" key="1">
    <source>
        <dbReference type="SAM" id="MobiDB-lite"/>
    </source>
</evidence>
<dbReference type="Proteomes" id="UP000046395">
    <property type="component" value="Unassembled WGS sequence"/>
</dbReference>
<name>A0A5S6QE83_TRIMR</name>
<reference evidence="3" key="1">
    <citation type="submission" date="2019-12" db="UniProtKB">
        <authorList>
            <consortium name="WormBaseParasite"/>
        </authorList>
    </citation>
    <scope>IDENTIFICATION</scope>
</reference>
<evidence type="ECO:0000313" key="3">
    <source>
        <dbReference type="WBParaSite" id="TMUE_1000005671.1"/>
    </source>
</evidence>
<keyword evidence="2" id="KW-1185">Reference proteome</keyword>
<evidence type="ECO:0000313" key="2">
    <source>
        <dbReference type="Proteomes" id="UP000046395"/>
    </source>
</evidence>
<protein>
    <submittedName>
        <fullName evidence="3">Uncharacterized protein</fullName>
    </submittedName>
</protein>
<organism evidence="2 3">
    <name type="scientific">Trichuris muris</name>
    <name type="common">Mouse whipworm</name>
    <dbReference type="NCBI Taxonomy" id="70415"/>
    <lineage>
        <taxon>Eukaryota</taxon>
        <taxon>Metazoa</taxon>
        <taxon>Ecdysozoa</taxon>
        <taxon>Nematoda</taxon>
        <taxon>Enoplea</taxon>
        <taxon>Dorylaimia</taxon>
        <taxon>Trichinellida</taxon>
        <taxon>Trichuridae</taxon>
        <taxon>Trichuris</taxon>
    </lineage>
</organism>